<name>A0A7J6X046_THATH</name>
<evidence type="ECO:0000313" key="2">
    <source>
        <dbReference type="Proteomes" id="UP000554482"/>
    </source>
</evidence>
<dbReference type="Gene3D" id="3.40.50.720">
    <property type="entry name" value="NAD(P)-binding Rossmann-like Domain"/>
    <property type="match status" value="1"/>
</dbReference>
<dbReference type="Proteomes" id="UP000554482">
    <property type="component" value="Unassembled WGS sequence"/>
</dbReference>
<dbReference type="AlphaFoldDB" id="A0A7J6X046"/>
<dbReference type="InterPro" id="IPR036291">
    <property type="entry name" value="NAD(P)-bd_dom_sf"/>
</dbReference>
<protein>
    <submittedName>
        <fullName evidence="1">NAD(P)-binding Rossmann-fold superfamily protein</fullName>
    </submittedName>
</protein>
<dbReference type="OrthoDB" id="1393670at2759"/>
<dbReference type="SUPFAM" id="SSF51735">
    <property type="entry name" value="NAD(P)-binding Rossmann-fold domains"/>
    <property type="match status" value="1"/>
</dbReference>
<proteinExistence type="predicted"/>
<reference evidence="1 2" key="1">
    <citation type="submission" date="2020-06" db="EMBL/GenBank/DDBJ databases">
        <title>Transcriptomic and genomic resources for Thalictrum thalictroides and T. hernandezii: Facilitating candidate gene discovery in an emerging model plant lineage.</title>
        <authorList>
            <person name="Arias T."/>
            <person name="Riano-Pachon D.M."/>
            <person name="Di Stilio V.S."/>
        </authorList>
    </citation>
    <scope>NUCLEOTIDE SEQUENCE [LARGE SCALE GENOMIC DNA]</scope>
    <source>
        <strain evidence="2">cv. WT478/WT964</strain>
        <tissue evidence="1">Leaves</tissue>
    </source>
</reference>
<dbReference type="Pfam" id="PF00106">
    <property type="entry name" value="adh_short"/>
    <property type="match status" value="1"/>
</dbReference>
<dbReference type="EMBL" id="JABWDY010008172">
    <property type="protein sequence ID" value="KAF5202397.1"/>
    <property type="molecule type" value="Genomic_DNA"/>
</dbReference>
<comment type="caution">
    <text evidence="1">The sequence shown here is derived from an EMBL/GenBank/DDBJ whole genome shotgun (WGS) entry which is preliminary data.</text>
</comment>
<keyword evidence="2" id="KW-1185">Reference proteome</keyword>
<feature type="non-terminal residue" evidence="1">
    <location>
        <position position="1"/>
    </location>
</feature>
<organism evidence="1 2">
    <name type="scientific">Thalictrum thalictroides</name>
    <name type="common">Rue-anemone</name>
    <name type="synonym">Anemone thalictroides</name>
    <dbReference type="NCBI Taxonomy" id="46969"/>
    <lineage>
        <taxon>Eukaryota</taxon>
        <taxon>Viridiplantae</taxon>
        <taxon>Streptophyta</taxon>
        <taxon>Embryophyta</taxon>
        <taxon>Tracheophyta</taxon>
        <taxon>Spermatophyta</taxon>
        <taxon>Magnoliopsida</taxon>
        <taxon>Ranunculales</taxon>
        <taxon>Ranunculaceae</taxon>
        <taxon>Thalictroideae</taxon>
        <taxon>Thalictrum</taxon>
    </lineage>
</organism>
<dbReference type="InterPro" id="IPR002347">
    <property type="entry name" value="SDR_fam"/>
</dbReference>
<accession>A0A7J6X046</accession>
<evidence type="ECO:0000313" key="1">
    <source>
        <dbReference type="EMBL" id="KAF5202397.1"/>
    </source>
</evidence>
<sequence length="58" mass="5866">AQAVAVEQARSKTLQSMESPVVVVTGASRGIGKTIALAMGKAGCKVLLPSDATLLLID</sequence>
<gene>
    <name evidence="1" type="ORF">FRX31_008016</name>
</gene>